<keyword evidence="3 10" id="KW-1133">Transmembrane helix</keyword>
<keyword evidence="2 10" id="KW-0812">Transmembrane</keyword>
<evidence type="ECO:0000256" key="2">
    <source>
        <dbReference type="ARBA" id="ARBA00022692"/>
    </source>
</evidence>
<feature type="transmembrane region" description="Helical" evidence="10">
    <location>
        <begin position="250"/>
        <end position="270"/>
    </location>
</feature>
<evidence type="ECO:0000256" key="5">
    <source>
        <dbReference type="ARBA" id="ARBA00023136"/>
    </source>
</evidence>
<comment type="subcellular location">
    <subcellularLocation>
        <location evidence="1">Membrane</location>
        <topology evidence="1">Multi-pass membrane protein</topology>
    </subcellularLocation>
</comment>
<dbReference type="InterPro" id="IPR002455">
    <property type="entry name" value="GPCR3_GABA-B"/>
</dbReference>
<keyword evidence="4" id="KW-0297">G-protein coupled receptor</keyword>
<dbReference type="Proteomes" id="UP000193411">
    <property type="component" value="Unassembled WGS sequence"/>
</dbReference>
<dbReference type="PANTHER" id="PTHR10519">
    <property type="entry name" value="GABA-B RECEPTOR"/>
    <property type="match status" value="1"/>
</dbReference>
<dbReference type="STRING" id="765915.A0A1Y2HJ89"/>
<dbReference type="InterPro" id="IPR017978">
    <property type="entry name" value="GPCR_3_C"/>
</dbReference>
<evidence type="ECO:0000256" key="9">
    <source>
        <dbReference type="SAM" id="MobiDB-lite"/>
    </source>
</evidence>
<accession>A0A1Y2HJ89</accession>
<dbReference type="SUPFAM" id="SSF53822">
    <property type="entry name" value="Periplasmic binding protein-like I"/>
    <property type="match status" value="1"/>
</dbReference>
<evidence type="ECO:0000256" key="1">
    <source>
        <dbReference type="ARBA" id="ARBA00004141"/>
    </source>
</evidence>
<keyword evidence="6" id="KW-0675">Receptor</keyword>
<feature type="transmembrane region" description="Helical" evidence="10">
    <location>
        <begin position="111"/>
        <end position="131"/>
    </location>
</feature>
<feature type="domain" description="G-protein coupled receptors family 3 profile" evidence="11">
    <location>
        <begin position="144"/>
        <end position="333"/>
    </location>
</feature>
<dbReference type="PANTHER" id="PTHR10519:SF20">
    <property type="entry name" value="G-PROTEIN COUPLED RECEPTOR 156-RELATED"/>
    <property type="match status" value="1"/>
</dbReference>
<evidence type="ECO:0000256" key="7">
    <source>
        <dbReference type="ARBA" id="ARBA00023180"/>
    </source>
</evidence>
<feature type="transmembrane region" description="Helical" evidence="10">
    <location>
        <begin position="200"/>
        <end position="221"/>
    </location>
</feature>
<evidence type="ECO:0000256" key="10">
    <source>
        <dbReference type="SAM" id="Phobius"/>
    </source>
</evidence>
<keyword evidence="8" id="KW-0807">Transducer</keyword>
<reference evidence="12 13" key="1">
    <citation type="submission" date="2016-07" db="EMBL/GenBank/DDBJ databases">
        <title>Pervasive Adenine N6-methylation of Active Genes in Fungi.</title>
        <authorList>
            <consortium name="DOE Joint Genome Institute"/>
            <person name="Mondo S.J."/>
            <person name="Dannebaum R.O."/>
            <person name="Kuo R.C."/>
            <person name="Labutti K."/>
            <person name="Haridas S."/>
            <person name="Kuo A."/>
            <person name="Salamov A."/>
            <person name="Ahrendt S.R."/>
            <person name="Lipzen A."/>
            <person name="Sullivan W."/>
            <person name="Andreopoulos W.B."/>
            <person name="Clum A."/>
            <person name="Lindquist E."/>
            <person name="Daum C."/>
            <person name="Ramamoorthy G.K."/>
            <person name="Gryganskyi A."/>
            <person name="Culley D."/>
            <person name="Magnuson J.K."/>
            <person name="James T.Y."/>
            <person name="O'Malley M.A."/>
            <person name="Stajich J.E."/>
            <person name="Spatafora J.W."/>
            <person name="Visel A."/>
            <person name="Grigoriev I.V."/>
        </authorList>
    </citation>
    <scope>NUCLEOTIDE SEQUENCE [LARGE SCALE GENOMIC DNA]</scope>
    <source>
        <strain evidence="12 13">PL171</strain>
    </source>
</reference>
<dbReference type="SUPFAM" id="SSF50729">
    <property type="entry name" value="PH domain-like"/>
    <property type="match status" value="1"/>
</dbReference>
<proteinExistence type="predicted"/>
<dbReference type="EMBL" id="MCFL01000038">
    <property type="protein sequence ID" value="ORZ33152.1"/>
    <property type="molecule type" value="Genomic_DNA"/>
</dbReference>
<evidence type="ECO:0000313" key="13">
    <source>
        <dbReference type="Proteomes" id="UP000193411"/>
    </source>
</evidence>
<keyword evidence="5 10" id="KW-0472">Membrane</keyword>
<dbReference type="GO" id="GO:0038039">
    <property type="term" value="C:G protein-coupled receptor heterodimeric complex"/>
    <property type="evidence" value="ECO:0007669"/>
    <property type="project" value="TreeGrafter"/>
</dbReference>
<keyword evidence="7" id="KW-0325">Glycoprotein</keyword>
<dbReference type="InterPro" id="IPR028082">
    <property type="entry name" value="Peripla_BP_I"/>
</dbReference>
<sequence length="569" mass="61863">MGRGILKIVNATSATDVLARSYHPNLQRFFLEDPFEGVTGQVLFDKDGNRRSPFQVYNWWNGIATPVYDVLPDSSVVQRAPVRFYSGKPTVPRDRPEQLALVPTLDSATGIALLVANCIVAAAICVVWGYLVYYRHDPTVLALSFPFLNLITLGCVLLGSWLFAFGFELVVVSSAAKAFRLWRIFHNTFLKIGQFDTKKLFMGVLVVLAGQSFIFIVWSAVGPQTPVLINSRTYYHYRCSSQSTSVQTAFAAVSTVYNGILLAALIFLAYKTRTIQTNYRETSWMLYVSQNSILSGIVIMTFHVFQFGEATLAAFVVKQTTIMYAVTFAFAALVGRIAIVAHHTHTKGQHAGASVARALMSNSVVGSAPAVPHAKGTRGGKQLGGESLAIKTLEVRTLPAVSSPAFEGTQVSGGAGISENSEVVCRGVYPVKRLGSLFATWHMNQICIFSKDGYLTLIPNQQADAGPVFGTTLLLQQIRYDPSPSGLENCLEIACGNLAWLIQFSSERERDTWVSLLAATATSKVSRQSSKSSLRKSSKEVGRSPRVGAGSGKRANMSSSSGNDRDAGY</sequence>
<evidence type="ECO:0000256" key="8">
    <source>
        <dbReference type="ARBA" id="ARBA00023224"/>
    </source>
</evidence>
<name>A0A1Y2HJ89_9FUNG</name>
<feature type="compositionally biased region" description="Low complexity" evidence="9">
    <location>
        <begin position="523"/>
        <end position="532"/>
    </location>
</feature>
<feature type="transmembrane region" description="Helical" evidence="10">
    <location>
        <begin position="291"/>
        <end position="316"/>
    </location>
</feature>
<evidence type="ECO:0000256" key="3">
    <source>
        <dbReference type="ARBA" id="ARBA00022989"/>
    </source>
</evidence>
<dbReference type="Pfam" id="PF00003">
    <property type="entry name" value="7tm_3"/>
    <property type="match status" value="1"/>
</dbReference>
<organism evidence="12 13">
    <name type="scientific">Catenaria anguillulae PL171</name>
    <dbReference type="NCBI Taxonomy" id="765915"/>
    <lineage>
        <taxon>Eukaryota</taxon>
        <taxon>Fungi</taxon>
        <taxon>Fungi incertae sedis</taxon>
        <taxon>Blastocladiomycota</taxon>
        <taxon>Blastocladiomycetes</taxon>
        <taxon>Blastocladiales</taxon>
        <taxon>Catenariaceae</taxon>
        <taxon>Catenaria</taxon>
    </lineage>
</organism>
<feature type="transmembrane region" description="Helical" evidence="10">
    <location>
        <begin position="151"/>
        <end position="179"/>
    </location>
</feature>
<dbReference type="PROSITE" id="PS50259">
    <property type="entry name" value="G_PROTEIN_RECEP_F3_4"/>
    <property type="match status" value="1"/>
</dbReference>
<dbReference type="GO" id="GO:0007214">
    <property type="term" value="P:gamma-aminobutyric acid signaling pathway"/>
    <property type="evidence" value="ECO:0007669"/>
    <property type="project" value="TreeGrafter"/>
</dbReference>
<evidence type="ECO:0000256" key="6">
    <source>
        <dbReference type="ARBA" id="ARBA00023170"/>
    </source>
</evidence>
<protein>
    <recommendedName>
        <fullName evidence="11">G-protein coupled receptors family 3 profile domain-containing protein</fullName>
    </recommendedName>
</protein>
<evidence type="ECO:0000313" key="12">
    <source>
        <dbReference type="EMBL" id="ORZ33152.1"/>
    </source>
</evidence>
<gene>
    <name evidence="12" type="ORF">BCR44DRAFT_1438852</name>
</gene>
<dbReference type="GO" id="GO:0004965">
    <property type="term" value="F:G protein-coupled GABA receptor activity"/>
    <property type="evidence" value="ECO:0007669"/>
    <property type="project" value="InterPro"/>
</dbReference>
<keyword evidence="13" id="KW-1185">Reference proteome</keyword>
<comment type="caution">
    <text evidence="12">The sequence shown here is derived from an EMBL/GenBank/DDBJ whole genome shotgun (WGS) entry which is preliminary data.</text>
</comment>
<dbReference type="AlphaFoldDB" id="A0A1Y2HJ89"/>
<feature type="region of interest" description="Disordered" evidence="9">
    <location>
        <begin position="523"/>
        <end position="569"/>
    </location>
</feature>
<evidence type="ECO:0000256" key="4">
    <source>
        <dbReference type="ARBA" id="ARBA00023040"/>
    </source>
</evidence>
<evidence type="ECO:0000259" key="11">
    <source>
        <dbReference type="PROSITE" id="PS50259"/>
    </source>
</evidence>
<feature type="transmembrane region" description="Helical" evidence="10">
    <location>
        <begin position="322"/>
        <end position="341"/>
    </location>
</feature>